<dbReference type="RefSeq" id="WP_182545698.1">
    <property type="nucleotide sequence ID" value="NZ_JACGWZ010000005.1"/>
</dbReference>
<dbReference type="EMBL" id="JACGWZ010000005">
    <property type="protein sequence ID" value="MBA8826510.1"/>
    <property type="molecule type" value="Genomic_DNA"/>
</dbReference>
<dbReference type="PANTHER" id="PTHR34846:SF10">
    <property type="entry name" value="CYTOPLASMIC PROTEIN"/>
    <property type="match status" value="1"/>
</dbReference>
<keyword evidence="2" id="KW-0575">Peroxidase</keyword>
<dbReference type="InterPro" id="IPR004675">
    <property type="entry name" value="AhpD_core"/>
</dbReference>
<name>A0A839E090_9PSEU</name>
<organism evidence="2 3">
    <name type="scientific">Halosaccharopolyspora lacisalsi</name>
    <dbReference type="NCBI Taxonomy" id="1000566"/>
    <lineage>
        <taxon>Bacteria</taxon>
        <taxon>Bacillati</taxon>
        <taxon>Actinomycetota</taxon>
        <taxon>Actinomycetes</taxon>
        <taxon>Pseudonocardiales</taxon>
        <taxon>Pseudonocardiaceae</taxon>
        <taxon>Halosaccharopolyspora</taxon>
    </lineage>
</organism>
<accession>A0A839E090</accession>
<protein>
    <submittedName>
        <fullName evidence="2">AhpD family alkylhydroperoxidase</fullName>
    </submittedName>
</protein>
<gene>
    <name evidence="2" type="ORF">FHX42_003886</name>
</gene>
<dbReference type="InterPro" id="IPR029032">
    <property type="entry name" value="AhpD-like"/>
</dbReference>
<dbReference type="Gene3D" id="1.20.1290.10">
    <property type="entry name" value="AhpD-like"/>
    <property type="match status" value="1"/>
</dbReference>
<dbReference type="InterPro" id="IPR003779">
    <property type="entry name" value="CMD-like"/>
</dbReference>
<dbReference type="NCBIfam" id="TIGR00778">
    <property type="entry name" value="ahpD_dom"/>
    <property type="match status" value="1"/>
</dbReference>
<keyword evidence="2" id="KW-0560">Oxidoreductase</keyword>
<feature type="domain" description="Carboxymuconolactone decarboxylase-like" evidence="1">
    <location>
        <begin position="12"/>
        <end position="92"/>
    </location>
</feature>
<dbReference type="Pfam" id="PF02627">
    <property type="entry name" value="CMD"/>
    <property type="match status" value="1"/>
</dbReference>
<keyword evidence="3" id="KW-1185">Reference proteome</keyword>
<comment type="caution">
    <text evidence="2">The sequence shown here is derived from an EMBL/GenBank/DDBJ whole genome shotgun (WGS) entry which is preliminary data.</text>
</comment>
<dbReference type="PANTHER" id="PTHR34846">
    <property type="entry name" value="4-CARBOXYMUCONOLACTONE DECARBOXYLASE FAMILY PROTEIN (AFU_ORTHOLOGUE AFUA_6G11590)"/>
    <property type="match status" value="1"/>
</dbReference>
<proteinExistence type="predicted"/>
<dbReference type="SUPFAM" id="SSF69118">
    <property type="entry name" value="AhpD-like"/>
    <property type="match status" value="1"/>
</dbReference>
<dbReference type="Proteomes" id="UP000569329">
    <property type="component" value="Unassembled WGS sequence"/>
</dbReference>
<sequence>MEPRFTMSEQAPQLYRAMAALQGQVRQSVDPVLNELVKIRASQLNGCAFCIDMHTKDARAAGESEQRIYALNGWRETPFFTDRERAALALTEAVTHLGDGHVPDSVYEEAARHFDRTDLVALVWAIVAINAWNRIAITSRTVPGSYKPEEAR</sequence>
<evidence type="ECO:0000313" key="2">
    <source>
        <dbReference type="EMBL" id="MBA8826510.1"/>
    </source>
</evidence>
<evidence type="ECO:0000259" key="1">
    <source>
        <dbReference type="Pfam" id="PF02627"/>
    </source>
</evidence>
<reference evidence="2 3" key="1">
    <citation type="submission" date="2020-07" db="EMBL/GenBank/DDBJ databases">
        <title>Sequencing the genomes of 1000 actinobacteria strains.</title>
        <authorList>
            <person name="Klenk H.-P."/>
        </authorList>
    </citation>
    <scope>NUCLEOTIDE SEQUENCE [LARGE SCALE GENOMIC DNA]</scope>
    <source>
        <strain evidence="2 3">DSM 45975</strain>
    </source>
</reference>
<dbReference type="AlphaFoldDB" id="A0A839E090"/>
<dbReference type="GO" id="GO:0051920">
    <property type="term" value="F:peroxiredoxin activity"/>
    <property type="evidence" value="ECO:0007669"/>
    <property type="project" value="InterPro"/>
</dbReference>
<evidence type="ECO:0000313" key="3">
    <source>
        <dbReference type="Proteomes" id="UP000569329"/>
    </source>
</evidence>